<keyword evidence="2" id="KW-1185">Reference proteome</keyword>
<name>A0A8X6LTY3_TRICU</name>
<dbReference type="EMBL" id="BMAO01028223">
    <property type="protein sequence ID" value="GFR22856.1"/>
    <property type="molecule type" value="Genomic_DNA"/>
</dbReference>
<dbReference type="Proteomes" id="UP000887116">
    <property type="component" value="Unassembled WGS sequence"/>
</dbReference>
<sequence length="78" mass="8484">MGNHHSVWVYVKISAPESSYSPFRQSQSSCKCAEGYGGCSMDALTHATLSGIVTVRGRLGDFFFSTEPVSLKFSTQSE</sequence>
<proteinExistence type="predicted"/>
<organism evidence="1 2">
    <name type="scientific">Trichonephila clavata</name>
    <name type="common">Joro spider</name>
    <name type="synonym">Nephila clavata</name>
    <dbReference type="NCBI Taxonomy" id="2740835"/>
    <lineage>
        <taxon>Eukaryota</taxon>
        <taxon>Metazoa</taxon>
        <taxon>Ecdysozoa</taxon>
        <taxon>Arthropoda</taxon>
        <taxon>Chelicerata</taxon>
        <taxon>Arachnida</taxon>
        <taxon>Araneae</taxon>
        <taxon>Araneomorphae</taxon>
        <taxon>Entelegynae</taxon>
        <taxon>Araneoidea</taxon>
        <taxon>Nephilidae</taxon>
        <taxon>Trichonephila</taxon>
    </lineage>
</organism>
<dbReference type="AlphaFoldDB" id="A0A8X6LTY3"/>
<gene>
    <name evidence="1" type="ORF">TNCT_598321</name>
</gene>
<accession>A0A8X6LTY3</accession>
<dbReference type="OrthoDB" id="10490894at2759"/>
<evidence type="ECO:0000313" key="2">
    <source>
        <dbReference type="Proteomes" id="UP000887116"/>
    </source>
</evidence>
<reference evidence="1" key="1">
    <citation type="submission" date="2020-07" db="EMBL/GenBank/DDBJ databases">
        <title>Multicomponent nature underlies the extraordinary mechanical properties of spider dragline silk.</title>
        <authorList>
            <person name="Kono N."/>
            <person name="Nakamura H."/>
            <person name="Mori M."/>
            <person name="Yoshida Y."/>
            <person name="Ohtoshi R."/>
            <person name="Malay A.D."/>
            <person name="Moran D.A.P."/>
            <person name="Tomita M."/>
            <person name="Numata K."/>
            <person name="Arakawa K."/>
        </authorList>
    </citation>
    <scope>NUCLEOTIDE SEQUENCE</scope>
</reference>
<comment type="caution">
    <text evidence="1">The sequence shown here is derived from an EMBL/GenBank/DDBJ whole genome shotgun (WGS) entry which is preliminary data.</text>
</comment>
<evidence type="ECO:0000313" key="1">
    <source>
        <dbReference type="EMBL" id="GFR22856.1"/>
    </source>
</evidence>
<protein>
    <submittedName>
        <fullName evidence="1">Uncharacterized protein</fullName>
    </submittedName>
</protein>